<sequence length="52" mass="5932">MRWFKAFIALLSKHKKIIFVTLLTLISFITIGSIITVNVVQTKKTQIGQKLT</sequence>
<dbReference type="AlphaFoldDB" id="A0ABC7ZIU6"/>
<name>A0ABC7ZIU6_MYCGT</name>
<proteinExistence type="predicted"/>
<evidence type="ECO:0000256" key="1">
    <source>
        <dbReference type="SAM" id="Phobius"/>
    </source>
</evidence>
<dbReference type="EMBL" id="CP003772">
    <property type="protein sequence ID" value="AFQ04288.1"/>
    <property type="molecule type" value="Genomic_DNA"/>
</dbReference>
<evidence type="ECO:0008006" key="4">
    <source>
        <dbReference type="Google" id="ProtNLM"/>
    </source>
</evidence>
<feature type="transmembrane region" description="Helical" evidence="1">
    <location>
        <begin position="17"/>
        <end position="40"/>
    </location>
</feature>
<dbReference type="KEGG" id="mgx:CM1_02735"/>
<evidence type="ECO:0000313" key="3">
    <source>
        <dbReference type="Proteomes" id="UP000005254"/>
    </source>
</evidence>
<reference evidence="2 3" key="1">
    <citation type="journal article" date="2012" name="J. Bacteriol.">
        <title>Draft Genome Sequences of Four Axenic Mycoplasma genitalium Strains Isolated from Denmark, Japan, and Australia.</title>
        <authorList>
            <person name="McGowin C.L."/>
            <person name="Ma L."/>
            <person name="Jensen J.S."/>
            <person name="Mancuso M.M."/>
            <person name="Hamasuna R."/>
            <person name="Adegboye D."/>
            <person name="Martin D.H."/>
        </authorList>
    </citation>
    <scope>NUCLEOTIDE SEQUENCE [LARGE SCALE GENOMIC DNA]</scope>
    <source>
        <strain evidence="2 3">M6320</strain>
    </source>
</reference>
<keyword evidence="1" id="KW-0812">Transmembrane</keyword>
<keyword evidence="1" id="KW-0472">Membrane</keyword>
<evidence type="ECO:0000313" key="2">
    <source>
        <dbReference type="EMBL" id="AFQ04288.1"/>
    </source>
</evidence>
<organism evidence="2 3">
    <name type="scientific">Mycoplasmoides genitalium M6320</name>
    <dbReference type="NCBI Taxonomy" id="662945"/>
    <lineage>
        <taxon>Bacteria</taxon>
        <taxon>Bacillati</taxon>
        <taxon>Mycoplasmatota</taxon>
        <taxon>Mycoplasmoidales</taxon>
        <taxon>Mycoplasmoidaceae</taxon>
        <taxon>Mycoplasmoides</taxon>
    </lineage>
</organism>
<protein>
    <recommendedName>
        <fullName evidence="4">ABC transporter permease</fullName>
    </recommendedName>
</protein>
<dbReference type="Proteomes" id="UP000005254">
    <property type="component" value="Chromosome"/>
</dbReference>
<gene>
    <name evidence="2" type="ORF">CM1_02735</name>
</gene>
<keyword evidence="1" id="KW-1133">Transmembrane helix</keyword>
<accession>A0ABC7ZIU6</accession>